<dbReference type="Pfam" id="PF20152">
    <property type="entry name" value="DUF6534"/>
    <property type="match status" value="1"/>
</dbReference>
<feature type="compositionally biased region" description="Polar residues" evidence="1">
    <location>
        <begin position="267"/>
        <end position="278"/>
    </location>
</feature>
<feature type="region of interest" description="Disordered" evidence="1">
    <location>
        <begin position="267"/>
        <end position="296"/>
    </location>
</feature>
<dbReference type="STRING" id="5288.A0A5C5FWM8"/>
<evidence type="ECO:0000256" key="2">
    <source>
        <dbReference type="SAM" id="Phobius"/>
    </source>
</evidence>
<dbReference type="AlphaFoldDB" id="A0A5C5FWM8"/>
<dbReference type="PANTHER" id="PTHR40465:SF1">
    <property type="entry name" value="DUF6534 DOMAIN-CONTAINING PROTEIN"/>
    <property type="match status" value="1"/>
</dbReference>
<keyword evidence="2" id="KW-1133">Transmembrane helix</keyword>
<organism evidence="4 5">
    <name type="scientific">Rhodotorula diobovata</name>
    <dbReference type="NCBI Taxonomy" id="5288"/>
    <lineage>
        <taxon>Eukaryota</taxon>
        <taxon>Fungi</taxon>
        <taxon>Dikarya</taxon>
        <taxon>Basidiomycota</taxon>
        <taxon>Pucciniomycotina</taxon>
        <taxon>Microbotryomycetes</taxon>
        <taxon>Sporidiobolales</taxon>
        <taxon>Sporidiobolaceae</taxon>
        <taxon>Rhodotorula</taxon>
    </lineage>
</organism>
<evidence type="ECO:0000259" key="3">
    <source>
        <dbReference type="Pfam" id="PF20152"/>
    </source>
</evidence>
<dbReference type="Proteomes" id="UP000311382">
    <property type="component" value="Unassembled WGS sequence"/>
</dbReference>
<feature type="transmembrane region" description="Helical" evidence="2">
    <location>
        <begin position="125"/>
        <end position="146"/>
    </location>
</feature>
<accession>A0A5C5FWM8</accession>
<evidence type="ECO:0000313" key="4">
    <source>
        <dbReference type="EMBL" id="TNY21218.1"/>
    </source>
</evidence>
<keyword evidence="2" id="KW-0812">Transmembrane</keyword>
<evidence type="ECO:0000256" key="1">
    <source>
        <dbReference type="SAM" id="MobiDB-lite"/>
    </source>
</evidence>
<sequence length="334" mass="36826">MDAAGLVLLVDSFIKPILVATLLSCCAAGGVLALIVTYAQRFGKTDRLGFRLLVGLFALLLVADTANDCWWMFRVCVRAQLNPAMLLELPVHFTIYSVITGIAVLSAQGFYTWRLWIISDKRNPWFPGFVAVCQLGAYGVSLYMVYGATQCKLFSDFVQIKGAPWAWLALGLWVDVMITAGTTYYLLIKPRKNGATSKDAVVHSPMTRVVLVTARTNLLSLAVQLVTLSLIVWRITSFHYAIVGFNECKVYIASVLITLNSRRSTSETSIDLSDTPGSRKTFGRRTGQHQSVQPGARPFAVQFERATSDDSAWVGAEKGDVELGRLDEVPLPKY</sequence>
<keyword evidence="5" id="KW-1185">Reference proteome</keyword>
<proteinExistence type="predicted"/>
<feature type="transmembrane region" description="Helical" evidence="2">
    <location>
        <begin position="93"/>
        <end position="113"/>
    </location>
</feature>
<feature type="transmembrane region" description="Helical" evidence="2">
    <location>
        <begin position="50"/>
        <end position="73"/>
    </location>
</feature>
<reference evidence="4 5" key="1">
    <citation type="submission" date="2019-03" db="EMBL/GenBank/DDBJ databases">
        <title>Rhodosporidium diobovatum UCD-FST 08-225 genome sequencing, assembly, and annotation.</title>
        <authorList>
            <person name="Fakankun I.U."/>
            <person name="Fristensky B."/>
            <person name="Levin D.B."/>
        </authorList>
    </citation>
    <scope>NUCLEOTIDE SEQUENCE [LARGE SCALE GENOMIC DNA]</scope>
    <source>
        <strain evidence="4 5">UCD-FST 08-225</strain>
    </source>
</reference>
<feature type="domain" description="DUF6534" evidence="3">
    <location>
        <begin position="174"/>
        <end position="264"/>
    </location>
</feature>
<feature type="transmembrane region" description="Helical" evidence="2">
    <location>
        <begin position="166"/>
        <end position="188"/>
    </location>
</feature>
<protein>
    <recommendedName>
        <fullName evidence="3">DUF6534 domain-containing protein</fullName>
    </recommendedName>
</protein>
<dbReference type="PANTHER" id="PTHR40465">
    <property type="entry name" value="CHROMOSOME 1, WHOLE GENOME SHOTGUN SEQUENCE"/>
    <property type="match status" value="1"/>
</dbReference>
<comment type="caution">
    <text evidence="4">The sequence shown here is derived from an EMBL/GenBank/DDBJ whole genome shotgun (WGS) entry which is preliminary data.</text>
</comment>
<dbReference type="EMBL" id="SOZI01000048">
    <property type="protein sequence ID" value="TNY21218.1"/>
    <property type="molecule type" value="Genomic_DNA"/>
</dbReference>
<name>A0A5C5FWM8_9BASI</name>
<dbReference type="InterPro" id="IPR045339">
    <property type="entry name" value="DUF6534"/>
</dbReference>
<evidence type="ECO:0000313" key="5">
    <source>
        <dbReference type="Proteomes" id="UP000311382"/>
    </source>
</evidence>
<feature type="transmembrane region" description="Helical" evidence="2">
    <location>
        <begin position="17"/>
        <end position="38"/>
    </location>
</feature>
<dbReference type="OrthoDB" id="2535105at2759"/>
<gene>
    <name evidence="4" type="ORF">DMC30DRAFT_416239</name>
</gene>
<keyword evidence="2" id="KW-0472">Membrane</keyword>